<protein>
    <submittedName>
        <fullName evidence="1">Uncharacterized protein</fullName>
    </submittedName>
</protein>
<name>A0A1M6V5Q4_9BACT</name>
<evidence type="ECO:0000313" key="2">
    <source>
        <dbReference type="Proteomes" id="UP000183994"/>
    </source>
</evidence>
<dbReference type="EMBL" id="FQZU01000033">
    <property type="protein sequence ID" value="SHK76837.1"/>
    <property type="molecule type" value="Genomic_DNA"/>
</dbReference>
<dbReference type="STRING" id="1121393.SAMN02745216_04047"/>
<dbReference type="AlphaFoldDB" id="A0A1M6V5Q4"/>
<proteinExistence type="predicted"/>
<dbReference type="Proteomes" id="UP000183994">
    <property type="component" value="Unassembled WGS sequence"/>
</dbReference>
<reference evidence="2" key="1">
    <citation type="submission" date="2016-11" db="EMBL/GenBank/DDBJ databases">
        <authorList>
            <person name="Varghese N."/>
            <person name="Submissions S."/>
        </authorList>
    </citation>
    <scope>NUCLEOTIDE SEQUENCE [LARGE SCALE GENOMIC DNA]</scope>
    <source>
        <strain evidence="2">DSM 16219</strain>
    </source>
</reference>
<dbReference type="OrthoDB" id="7865574at2"/>
<sequence length="127" mass="13639">MKLDDFIENALVDIASGIKKAQEKYKSLGGQVNPTGLDYKKIEMAVAKHKKTSRIAQAVEFEIAVSAGNKVQGSGKAGIQVLDVGISGKVEGANEESNVSKIRFSIPVIFPKSVYSEDENEGQGNVR</sequence>
<evidence type="ECO:0000313" key="1">
    <source>
        <dbReference type="EMBL" id="SHK76837.1"/>
    </source>
</evidence>
<keyword evidence="2" id="KW-1185">Reference proteome</keyword>
<dbReference type="RefSeq" id="WP_073478075.1">
    <property type="nucleotide sequence ID" value="NZ_FQZU01000033.1"/>
</dbReference>
<accession>A0A1M6V5Q4</accession>
<organism evidence="1 2">
    <name type="scientific">Desulfatibacillum alkenivorans DSM 16219</name>
    <dbReference type="NCBI Taxonomy" id="1121393"/>
    <lineage>
        <taxon>Bacteria</taxon>
        <taxon>Pseudomonadati</taxon>
        <taxon>Thermodesulfobacteriota</taxon>
        <taxon>Desulfobacteria</taxon>
        <taxon>Desulfobacterales</taxon>
        <taxon>Desulfatibacillaceae</taxon>
        <taxon>Desulfatibacillum</taxon>
    </lineage>
</organism>
<gene>
    <name evidence="1" type="ORF">SAMN02745216_04047</name>
</gene>